<sequence length="187" mass="20797">MEHPSPSAPVDVLARRVRQVRSRREITAQQLADRLRDVGVPWDRATVTKLETGRRQNVTLVEWLALARVLDVAPVHLLIEPEVPGPDADDQAALPYDVTPGETVPRYQARAWIRGLANLPGTDLRTFFSEVPAWEWGHRWVLVSKDADPDAPIGDLHKWARAGYGGYGNPDIVGRGHGGEPEEAPER</sequence>
<evidence type="ECO:0000313" key="2">
    <source>
        <dbReference type="Proteomes" id="UP001303608"/>
    </source>
</evidence>
<organism evidence="1 2">
    <name type="scientific">Streptomyces violaceoruber</name>
    <dbReference type="NCBI Taxonomy" id="1935"/>
    <lineage>
        <taxon>Bacteria</taxon>
        <taxon>Bacillati</taxon>
        <taxon>Actinomycetota</taxon>
        <taxon>Actinomycetes</taxon>
        <taxon>Kitasatosporales</taxon>
        <taxon>Streptomycetaceae</taxon>
        <taxon>Streptomyces</taxon>
        <taxon>Streptomyces violaceoruber group</taxon>
    </lineage>
</organism>
<dbReference type="Proteomes" id="UP001303608">
    <property type="component" value="Chromosome"/>
</dbReference>
<proteinExistence type="predicted"/>
<accession>A0ACD4WTT0</accession>
<dbReference type="EMBL" id="CP137734">
    <property type="protein sequence ID" value="WOZ00967.1"/>
    <property type="molecule type" value="Genomic_DNA"/>
</dbReference>
<gene>
    <name evidence="1" type="ORF">R2E43_27370</name>
</gene>
<keyword evidence="2" id="KW-1185">Reference proteome</keyword>
<name>A0ACD4WTT0_STRVN</name>
<protein>
    <submittedName>
        <fullName evidence="1">Helix-turn-helix transcriptional regulator</fullName>
    </submittedName>
</protein>
<reference evidence="1" key="1">
    <citation type="submission" date="2023-10" db="EMBL/GenBank/DDBJ databases">
        <title>The genome sequence of Streptomyces violaceoruber CGMCC 4.1801.</title>
        <authorList>
            <person name="Mo P."/>
        </authorList>
    </citation>
    <scope>NUCLEOTIDE SEQUENCE</scope>
    <source>
        <strain evidence="1">CGMCC 4.1801</strain>
    </source>
</reference>
<evidence type="ECO:0000313" key="1">
    <source>
        <dbReference type="EMBL" id="WOZ00967.1"/>
    </source>
</evidence>